<evidence type="ECO:0000256" key="2">
    <source>
        <dbReference type="SAM" id="MobiDB-lite"/>
    </source>
</evidence>
<feature type="compositionally biased region" description="Low complexity" evidence="2">
    <location>
        <begin position="302"/>
        <end position="313"/>
    </location>
</feature>
<feature type="region of interest" description="Disordered" evidence="2">
    <location>
        <begin position="1374"/>
        <end position="1532"/>
    </location>
</feature>
<feature type="region of interest" description="Disordered" evidence="2">
    <location>
        <begin position="105"/>
        <end position="142"/>
    </location>
</feature>
<feature type="region of interest" description="Disordered" evidence="2">
    <location>
        <begin position="822"/>
        <end position="883"/>
    </location>
</feature>
<feature type="region of interest" description="Disordered" evidence="2">
    <location>
        <begin position="723"/>
        <end position="763"/>
    </location>
</feature>
<feature type="compositionally biased region" description="Basic residues" evidence="2">
    <location>
        <begin position="278"/>
        <end position="301"/>
    </location>
</feature>
<feature type="compositionally biased region" description="Polar residues" evidence="2">
    <location>
        <begin position="1069"/>
        <end position="1080"/>
    </location>
</feature>
<feature type="compositionally biased region" description="Low complexity" evidence="2">
    <location>
        <begin position="15"/>
        <end position="45"/>
    </location>
</feature>
<feature type="coiled-coil region" evidence="1">
    <location>
        <begin position="530"/>
        <end position="557"/>
    </location>
</feature>
<reference evidence="3" key="1">
    <citation type="submission" date="2020-06" db="EMBL/GenBank/DDBJ databases">
        <authorList>
            <consortium name="Plant Systems Biology data submission"/>
        </authorList>
    </citation>
    <scope>NUCLEOTIDE SEQUENCE</scope>
    <source>
        <strain evidence="3">D6</strain>
    </source>
</reference>
<feature type="compositionally biased region" description="Low complexity" evidence="2">
    <location>
        <begin position="1951"/>
        <end position="1968"/>
    </location>
</feature>
<feature type="region of interest" description="Disordered" evidence="2">
    <location>
        <begin position="344"/>
        <end position="451"/>
    </location>
</feature>
<feature type="compositionally biased region" description="Basic and acidic residues" evidence="2">
    <location>
        <begin position="1034"/>
        <end position="1051"/>
    </location>
</feature>
<gene>
    <name evidence="3" type="ORF">SEMRO_79_G042700.1</name>
</gene>
<feature type="region of interest" description="Disordered" evidence="2">
    <location>
        <begin position="685"/>
        <end position="706"/>
    </location>
</feature>
<feature type="compositionally biased region" description="Pro residues" evidence="2">
    <location>
        <begin position="406"/>
        <end position="421"/>
    </location>
</feature>
<evidence type="ECO:0000313" key="4">
    <source>
        <dbReference type="Proteomes" id="UP001153069"/>
    </source>
</evidence>
<keyword evidence="1" id="KW-0175">Coiled coil</keyword>
<sequence length="2184" mass="231499">MTTHNSGLPEGGAYQGNQQQQQQQQQQAASRATSSSGGSSSGSRGFSTEAYQQQHAQASRTAALSHQAALGVHPAAASLAAANPLTAAGYSSSAAAAHLATQSGSSVVLPGSSGMPRMDMRQQQQHQQQQQRSAAARYHPGPVSMQSTAISAAVAVLTGAAGNDRVSHERPHHQSLAVQVQRDTTRQHQHQQQQQHAAVAAAASALRQQQHQQHNLGLPVHHQAPSHLPAHHHPPPHASRPAAHAAFAMHNRQQQVTAATIAQQQQQQQHTLQTAHPHYVHHRRHHHPHHAQNHHHPHHTTSHIPQQQQQQVQRVRDHQAAASRRAQVVAAAQAAAAQQTARSAQVATSLANHQRRHHPSQVVHSHAPAHVHPKDVAASRPLPAGQPPPQQQQPHAHPAAAHAPRSLPPAEPAQPYPPPPVAADLVDQFDDPHPPPRQHPPAPTNHRTAQEERIVQQRSVLVDRYAPFIAASDKSLGDARKRLQKAHEQVQLLRAAFTKQVYGKYRVCLRPPQTSEETLTAIKADPVAAARRLEQEIRQLKQEKEYEKKEATSVNAEMSKLDSAVIQSIGADNADQIMYISAGLSLVILPEEKDVDPKILAEYEDRGPVQLGTDQRVKNISQAAASAGQIIVERTRKAVGVRELLLQRRSLLSNQEHSSMLVGVTEEPPLDPRIMEIIVSKTKPVSSTVADSKSAPNVESKTVEPDQPAVAAKAAVAVTVPVPKTVPTPPKTEASVPPSGPTEPQSTVAPVSAPSDVAKVPQKKMGSTKISAVSLQQQLSAAKFGRGGAGISVNISLSLNPTADELSLDPDKSIRASTAALLSRGASTAQGTNKASPQQRLKHPHPESSGGKQRASSATSAKKELASLTHAVAHPQSSQHQHSYLSLALPPLPTTLERREKKPLPCVEHRCTARAKKAIQSVLGHLDNAPGSGPVTKIGALYRIQQSRSKDAENETTPGERLIDPSLAFSVLQAIGLVTENGKKDAPDTPPSVLLDKKATIVLGGDKRKLSSLTTLNSSWSRIGFAKRPRLSDAFKSDKDAKESTVKREPVMRSPSVENIRGGGELMSDANNDDPNGASESDSRKGNHRSGNAAYNNHVSANNISQGVRQAQPRWEDPSRQSLAVINSQFVAGNQSIVGGNHGHVAVAAPVAQLHQAHQAPANNDAYHQASNFNAMQLAHQLRQHASNHSNQNHNMAAMQSRQQGQGDLQQVPNYFTGMHPSAAWSSMGNSAAAMAAAQSSLAAMGLSVPMGVYDTAQDRAARAILVREQQNVAAAHAVAAHQQSMANSAFVGGAANPGFAPTPSSVANASTLLNSSSYRVGAQGNSLQAPVLPQQTRNDILAAASMMAQRDNGYRRAGADAPGNSIMQAQLNASTAPAPAPQKRKADSPVVETAPPAPSQTSENKASLPSAAKKPRPNDTNDTGVAVSLESKVAAQPAKSTKSATTSEPNSVVHANVSQSLQPSAAPPAKTLPLKSQESQPAMPRGGAPSTATAAPSKEAQPSVASANNSVKVAPPASSVQAVPSQPSLKAPTTQSVGIAATNAASGQTPVVQSKVLPSQSVARPSSTNVAPNAIAQTPKVIVPQQAKPPERKNHVASVGTKGGLQIAPTAAPTSLSSEYKSLVQAGKAHEAIAAAASEGAKVFPTRSAGIVEFLVSAGTSVPIPKAVVASSLKDRLIIPGFKNLATGAGFVVPREAVIAVILVWLWKNHEADFQRAFTKSGRIDVDPTCKWLVHAATDASVRALKHFISESVNQQAEPVNSATDTLLEGFSDSSIPSDAAAVLVVSRTLTADTSIVVDTDYALSQFHALTRFLDDCRLSALHSRSQERVLLASLISLKSTMSESFAHAYVSSMVRAGDALGHEELAEIVSDEEMKLSSMLPYDILRDQQGNWEDPCRPAEGYSPNLTGDVLTKVAHARAMIQKSLRRLQDRHNIKGGTPTFGAYIDPLSGQGQSTAPGSAASTASSKAVNGTSTPKTWSRRKGATMFVAEGPVPNGTGSAQATNWSLYDPKHYSAPLLWNCDAAENTPYGSTTQLKRSGSMQGANLKKKGPSATDAEGQIVPKEISLGRTTHGIDWHTIADYFDHVKLPGSGGGSAPQAPAPVDSATPAPNLKTIVSPFCRVLEHSPVASDDESDTEEDLSDESVLARHQIVLDGMKEKLTAFMEARKRQQERKKNRQKSNS</sequence>
<feature type="compositionally biased region" description="Polar residues" evidence="2">
    <location>
        <begin position="1969"/>
        <end position="1979"/>
    </location>
</feature>
<feature type="compositionally biased region" description="Polar residues" evidence="2">
    <location>
        <begin position="1439"/>
        <end position="1451"/>
    </location>
</feature>
<feature type="compositionally biased region" description="Polar residues" evidence="2">
    <location>
        <begin position="2036"/>
        <end position="2045"/>
    </location>
</feature>
<feature type="region of interest" description="Disordered" evidence="2">
    <location>
        <begin position="162"/>
        <end position="326"/>
    </location>
</feature>
<comment type="caution">
    <text evidence="3">The sequence shown here is derived from an EMBL/GenBank/DDBJ whole genome shotgun (WGS) entry which is preliminary data.</text>
</comment>
<feature type="compositionally biased region" description="Low complexity" evidence="2">
    <location>
        <begin position="190"/>
        <end position="214"/>
    </location>
</feature>
<dbReference type="OrthoDB" id="49356at2759"/>
<feature type="compositionally biased region" description="Low complexity" evidence="2">
    <location>
        <begin position="105"/>
        <end position="114"/>
    </location>
</feature>
<feature type="region of interest" description="Disordered" evidence="2">
    <location>
        <begin position="1034"/>
        <end position="1095"/>
    </location>
</feature>
<feature type="compositionally biased region" description="Polar residues" evidence="2">
    <location>
        <begin position="825"/>
        <end position="839"/>
    </location>
</feature>
<feature type="compositionally biased region" description="Polar residues" evidence="2">
    <location>
        <begin position="850"/>
        <end position="860"/>
    </location>
</feature>
<keyword evidence="4" id="KW-1185">Reference proteome</keyword>
<feature type="region of interest" description="Disordered" evidence="2">
    <location>
        <begin position="1947"/>
        <end position="1983"/>
    </location>
</feature>
<feature type="compositionally biased region" description="Polar residues" evidence="2">
    <location>
        <begin position="685"/>
        <end position="700"/>
    </location>
</feature>
<proteinExistence type="predicted"/>
<name>A0A9N8DEB8_9STRA</name>
<evidence type="ECO:0000313" key="3">
    <source>
        <dbReference type="EMBL" id="CAB9500235.1"/>
    </source>
</evidence>
<organism evidence="3 4">
    <name type="scientific">Seminavis robusta</name>
    <dbReference type="NCBI Taxonomy" id="568900"/>
    <lineage>
        <taxon>Eukaryota</taxon>
        <taxon>Sar</taxon>
        <taxon>Stramenopiles</taxon>
        <taxon>Ochrophyta</taxon>
        <taxon>Bacillariophyta</taxon>
        <taxon>Bacillariophyceae</taxon>
        <taxon>Bacillariophycidae</taxon>
        <taxon>Naviculales</taxon>
        <taxon>Naviculaceae</taxon>
        <taxon>Seminavis</taxon>
    </lineage>
</organism>
<evidence type="ECO:0000256" key="1">
    <source>
        <dbReference type="SAM" id="Coils"/>
    </source>
</evidence>
<feature type="compositionally biased region" description="Low complexity" evidence="2">
    <location>
        <begin position="392"/>
        <end position="405"/>
    </location>
</feature>
<feature type="region of interest" description="Disordered" evidence="2">
    <location>
        <begin position="1"/>
        <end position="62"/>
    </location>
</feature>
<accession>A0A9N8DEB8</accession>
<feature type="compositionally biased region" description="Low complexity" evidence="2">
    <location>
        <begin position="122"/>
        <end position="131"/>
    </location>
</feature>
<feature type="compositionally biased region" description="Low complexity" evidence="2">
    <location>
        <begin position="870"/>
        <end position="883"/>
    </location>
</feature>
<feature type="compositionally biased region" description="Polar residues" evidence="2">
    <location>
        <begin position="49"/>
        <end position="62"/>
    </location>
</feature>
<feature type="compositionally biased region" description="Low complexity" evidence="2">
    <location>
        <begin position="239"/>
        <end position="277"/>
    </location>
</feature>
<feature type="compositionally biased region" description="Polar residues" evidence="2">
    <location>
        <begin position="1519"/>
        <end position="1532"/>
    </location>
</feature>
<dbReference type="EMBL" id="CAICTM010000078">
    <property type="protein sequence ID" value="CAB9500235.1"/>
    <property type="molecule type" value="Genomic_DNA"/>
</dbReference>
<protein>
    <submittedName>
        <fullName evidence="3">Uncharacterized protein</fullName>
    </submittedName>
</protein>
<feature type="region of interest" description="Disordered" evidence="2">
    <location>
        <begin position="2036"/>
        <end position="2058"/>
    </location>
</feature>
<dbReference type="Proteomes" id="UP001153069">
    <property type="component" value="Unassembled WGS sequence"/>
</dbReference>